<dbReference type="PANTHER" id="PTHR35007:SF2">
    <property type="entry name" value="PILUS ASSEMBLE PROTEIN"/>
    <property type="match status" value="1"/>
</dbReference>
<name>A0A511XIL5_9PROT</name>
<dbReference type="AlphaFoldDB" id="A0A511XIL5"/>
<organism evidence="8 9">
    <name type="scientific">Acetobacter oeni</name>
    <dbReference type="NCBI Taxonomy" id="304077"/>
    <lineage>
        <taxon>Bacteria</taxon>
        <taxon>Pseudomonadati</taxon>
        <taxon>Pseudomonadota</taxon>
        <taxon>Alphaproteobacteria</taxon>
        <taxon>Acetobacterales</taxon>
        <taxon>Acetobacteraceae</taxon>
        <taxon>Acetobacter</taxon>
    </lineage>
</organism>
<accession>A0A511XIL5</accession>
<evidence type="ECO:0000313" key="9">
    <source>
        <dbReference type="Proteomes" id="UP000321746"/>
    </source>
</evidence>
<dbReference type="InterPro" id="IPR018076">
    <property type="entry name" value="T2SS_GspF_dom"/>
</dbReference>
<keyword evidence="9" id="KW-1185">Reference proteome</keyword>
<evidence type="ECO:0000259" key="7">
    <source>
        <dbReference type="Pfam" id="PF00482"/>
    </source>
</evidence>
<dbReference type="Pfam" id="PF00482">
    <property type="entry name" value="T2SSF"/>
    <property type="match status" value="1"/>
</dbReference>
<evidence type="ECO:0000256" key="4">
    <source>
        <dbReference type="ARBA" id="ARBA00022989"/>
    </source>
</evidence>
<keyword evidence="4 6" id="KW-1133">Transmembrane helix</keyword>
<sequence>MFIYVALILIILSCVVLVWEFDRYLTELRIRQIRLSKICSQNNYRSGDAELQKTLFSRIFSKIRSELSRSKVLQNAINTSALKNGNLKYIGVDAETFILMKIMLCILAAGAGYFYACMANRQGLSMLLETGIPGVFGLLAPDFVMKQRANMHLRRVDAGMADALDLFLVCAEAGLGMETSMERVAAEMVTLNRDVAYEFRKTVDELRVNSDRYKVIEDLGKRTGVEGLLRLSAALAQTLETGASLGAVLRVLVAEIREDTLIKFESKAAKLSVFLTFPMIIFLLPCMFIVIAGPAIINVIAALSR</sequence>
<reference evidence="8 9" key="1">
    <citation type="submission" date="2019-07" db="EMBL/GenBank/DDBJ databases">
        <title>Whole genome shotgun sequence of Acetobacter oeni NBRC 105207.</title>
        <authorList>
            <person name="Hosoyama A."/>
            <person name="Uohara A."/>
            <person name="Ohji S."/>
            <person name="Ichikawa N."/>
        </authorList>
    </citation>
    <scope>NUCLEOTIDE SEQUENCE [LARGE SCALE GENOMIC DNA]</scope>
    <source>
        <strain evidence="8 9">NBRC 105207</strain>
    </source>
</reference>
<proteinExistence type="predicted"/>
<dbReference type="Proteomes" id="UP000321746">
    <property type="component" value="Unassembled WGS sequence"/>
</dbReference>
<keyword evidence="2" id="KW-1003">Cell membrane</keyword>
<feature type="transmembrane region" description="Helical" evidence="6">
    <location>
        <begin position="122"/>
        <end position="145"/>
    </location>
</feature>
<dbReference type="EMBL" id="BJYG01000011">
    <property type="protein sequence ID" value="GEN62792.1"/>
    <property type="molecule type" value="Genomic_DNA"/>
</dbReference>
<evidence type="ECO:0000313" key="8">
    <source>
        <dbReference type="EMBL" id="GEN62792.1"/>
    </source>
</evidence>
<feature type="transmembrane region" description="Helical" evidence="6">
    <location>
        <begin position="97"/>
        <end position="116"/>
    </location>
</feature>
<comment type="subcellular location">
    <subcellularLocation>
        <location evidence="1">Cell membrane</location>
        <topology evidence="1">Multi-pass membrane protein</topology>
    </subcellularLocation>
</comment>
<feature type="domain" description="Type II secretion system protein GspF" evidence="7">
    <location>
        <begin position="164"/>
        <end position="291"/>
    </location>
</feature>
<keyword evidence="3 6" id="KW-0812">Transmembrane</keyword>
<evidence type="ECO:0000256" key="2">
    <source>
        <dbReference type="ARBA" id="ARBA00022475"/>
    </source>
</evidence>
<dbReference type="GO" id="GO:0005886">
    <property type="term" value="C:plasma membrane"/>
    <property type="evidence" value="ECO:0007669"/>
    <property type="project" value="UniProtKB-SubCell"/>
</dbReference>
<keyword evidence="5 6" id="KW-0472">Membrane</keyword>
<protein>
    <submittedName>
        <fullName evidence="8">Type II secretion system protein</fullName>
    </submittedName>
</protein>
<evidence type="ECO:0000256" key="6">
    <source>
        <dbReference type="SAM" id="Phobius"/>
    </source>
</evidence>
<evidence type="ECO:0000256" key="1">
    <source>
        <dbReference type="ARBA" id="ARBA00004651"/>
    </source>
</evidence>
<feature type="transmembrane region" description="Helical" evidence="6">
    <location>
        <begin position="6"/>
        <end position="25"/>
    </location>
</feature>
<dbReference type="PANTHER" id="PTHR35007">
    <property type="entry name" value="INTEGRAL MEMBRANE PROTEIN-RELATED"/>
    <property type="match status" value="1"/>
</dbReference>
<feature type="transmembrane region" description="Helical" evidence="6">
    <location>
        <begin position="273"/>
        <end position="303"/>
    </location>
</feature>
<comment type="caution">
    <text evidence="8">The sequence shown here is derived from an EMBL/GenBank/DDBJ whole genome shotgun (WGS) entry which is preliminary data.</text>
</comment>
<gene>
    <name evidence="8" type="primary">tadC2</name>
    <name evidence="8" type="ORF">AOE01nite_10160</name>
</gene>
<evidence type="ECO:0000256" key="5">
    <source>
        <dbReference type="ARBA" id="ARBA00023136"/>
    </source>
</evidence>
<evidence type="ECO:0000256" key="3">
    <source>
        <dbReference type="ARBA" id="ARBA00022692"/>
    </source>
</evidence>